<organism evidence="7 8">
    <name type="scientific">Acinetobacter variabilis</name>
    <dbReference type="NCBI Taxonomy" id="70346"/>
    <lineage>
        <taxon>Bacteria</taxon>
        <taxon>Pseudomonadati</taxon>
        <taxon>Pseudomonadota</taxon>
        <taxon>Gammaproteobacteria</taxon>
        <taxon>Moraxellales</taxon>
        <taxon>Moraxellaceae</taxon>
        <taxon>Acinetobacter</taxon>
    </lineage>
</organism>
<dbReference type="EMBL" id="CP060811">
    <property type="protein sequence ID" value="QQN86852.1"/>
    <property type="molecule type" value="Genomic_DNA"/>
</dbReference>
<dbReference type="Gene3D" id="3.40.640.10">
    <property type="entry name" value="Type I PLP-dependent aspartate aminotransferase-like (Major domain)"/>
    <property type="match status" value="1"/>
</dbReference>
<evidence type="ECO:0000313" key="7">
    <source>
        <dbReference type="EMBL" id="QQN86852.1"/>
    </source>
</evidence>
<evidence type="ECO:0000256" key="4">
    <source>
        <dbReference type="ARBA" id="ARBA00023125"/>
    </source>
</evidence>
<comment type="similarity">
    <text evidence="1">In the C-terminal section; belongs to the class-I pyridoxal-phosphate-dependent aminotransferase family.</text>
</comment>
<keyword evidence="3" id="KW-0805">Transcription regulation</keyword>
<keyword evidence="4" id="KW-0238">DNA-binding</keyword>
<protein>
    <submittedName>
        <fullName evidence="7">PLP-dependent aminotransferase family protein</fullName>
    </submittedName>
</protein>
<evidence type="ECO:0000259" key="6">
    <source>
        <dbReference type="PROSITE" id="PS50949"/>
    </source>
</evidence>
<dbReference type="AlphaFoldDB" id="A0A7T7WFZ7"/>
<dbReference type="InterPro" id="IPR036388">
    <property type="entry name" value="WH-like_DNA-bd_sf"/>
</dbReference>
<keyword evidence="5" id="KW-0804">Transcription</keyword>
<feature type="domain" description="HTH gntR-type" evidence="6">
    <location>
        <begin position="1"/>
        <end position="69"/>
    </location>
</feature>
<sequence>MFKSEKLAQNIRQMIENGAWKAHDKLPSLREQTELSGYSLMTVLNAYQVLESQGLVYAKDKSGYYIAERPQTYNSKEPAVQIGLNSKVKINSVVFNYLKSLQTPNIAPFGSAFPNAELLYNSRFMQILAQHSKRKSSYSHQNHMPPGNQELRQLIANRYQLQGINCTSDDIVITSGALEALNLSLQALTQPGDFILLQQTIFYGAWQAAERLGLQVITIPEHPQFGFDLESFEQALKQYPIKVCWLMLNVHNPIGFTVNSEIKQRIAELLNEYQVYLIEDDVYQELNYGAHKPVSVKYFDQHQRVLHCSSFSKTLGMGARVGWVFAGPFSDAIQHLQLMSTLTVSPLLQNALVDFLSHHHYEKHLRHLRQQLEKYKQKFYQELKARLDSVCEIYYYSSGYFLWIKLPEQLDGQVLYEQLIQHNIAIAPALLFKPEHTSQNYIRLNCSFDWTSEIENAVNVLAEVILNHAKSVD</sequence>
<dbReference type="CDD" id="cd07377">
    <property type="entry name" value="WHTH_GntR"/>
    <property type="match status" value="1"/>
</dbReference>
<evidence type="ECO:0000256" key="5">
    <source>
        <dbReference type="ARBA" id="ARBA00023163"/>
    </source>
</evidence>
<accession>A0A7T7WFZ7</accession>
<dbReference type="GO" id="GO:0003700">
    <property type="term" value="F:DNA-binding transcription factor activity"/>
    <property type="evidence" value="ECO:0007669"/>
    <property type="project" value="InterPro"/>
</dbReference>
<dbReference type="PANTHER" id="PTHR46577">
    <property type="entry name" value="HTH-TYPE TRANSCRIPTIONAL REGULATORY PROTEIN GABR"/>
    <property type="match status" value="1"/>
</dbReference>
<dbReference type="Pfam" id="PF00155">
    <property type="entry name" value="Aminotran_1_2"/>
    <property type="match status" value="1"/>
</dbReference>
<keyword evidence="7" id="KW-0808">Transferase</keyword>
<keyword evidence="2" id="KW-0663">Pyridoxal phosphate</keyword>
<dbReference type="PANTHER" id="PTHR46577:SF2">
    <property type="entry name" value="TRANSCRIPTIONAL REGULATORY PROTEIN"/>
    <property type="match status" value="1"/>
</dbReference>
<dbReference type="InterPro" id="IPR004839">
    <property type="entry name" value="Aminotransferase_I/II_large"/>
</dbReference>
<dbReference type="SUPFAM" id="SSF46785">
    <property type="entry name" value="Winged helix' DNA-binding domain"/>
    <property type="match status" value="1"/>
</dbReference>
<dbReference type="Gene3D" id="1.10.10.10">
    <property type="entry name" value="Winged helix-like DNA-binding domain superfamily/Winged helix DNA-binding domain"/>
    <property type="match status" value="1"/>
</dbReference>
<dbReference type="CDD" id="cd00609">
    <property type="entry name" value="AAT_like"/>
    <property type="match status" value="1"/>
</dbReference>
<dbReference type="PROSITE" id="PS50949">
    <property type="entry name" value="HTH_GNTR"/>
    <property type="match status" value="1"/>
</dbReference>
<proteinExistence type="inferred from homology"/>
<name>A0A7T7WFZ7_9GAMM</name>
<dbReference type="GO" id="GO:0008483">
    <property type="term" value="F:transaminase activity"/>
    <property type="evidence" value="ECO:0007669"/>
    <property type="project" value="UniProtKB-KW"/>
</dbReference>
<dbReference type="Gene3D" id="3.90.1150.10">
    <property type="entry name" value="Aspartate Aminotransferase, domain 1"/>
    <property type="match status" value="1"/>
</dbReference>
<dbReference type="SUPFAM" id="SSF53383">
    <property type="entry name" value="PLP-dependent transferases"/>
    <property type="match status" value="1"/>
</dbReference>
<keyword evidence="7" id="KW-0032">Aminotransferase</keyword>
<evidence type="ECO:0000256" key="3">
    <source>
        <dbReference type="ARBA" id="ARBA00023015"/>
    </source>
</evidence>
<evidence type="ECO:0000256" key="2">
    <source>
        <dbReference type="ARBA" id="ARBA00022898"/>
    </source>
</evidence>
<dbReference type="GO" id="GO:0003677">
    <property type="term" value="F:DNA binding"/>
    <property type="evidence" value="ECO:0007669"/>
    <property type="project" value="UniProtKB-KW"/>
</dbReference>
<dbReference type="InterPro" id="IPR015422">
    <property type="entry name" value="PyrdxlP-dep_Trfase_small"/>
</dbReference>
<dbReference type="InterPro" id="IPR000524">
    <property type="entry name" value="Tscrpt_reg_HTH_GntR"/>
</dbReference>
<dbReference type="RefSeq" id="WP_180017339.1">
    <property type="nucleotide sequence ID" value="NZ_CP060811.1"/>
</dbReference>
<reference evidence="7 8" key="1">
    <citation type="submission" date="2020-08" db="EMBL/GenBank/DDBJ databases">
        <title>Emergence of ISAba1-mediated novel tet(X) in Acinetobacter variabilis from a chicken farm.</title>
        <authorList>
            <person name="Peng K."/>
            <person name="Li R."/>
        </authorList>
    </citation>
    <scope>NUCLEOTIDE SEQUENCE [LARGE SCALE GENOMIC DNA]</scope>
    <source>
        <strain evidence="7 8">XM9F202-2</strain>
    </source>
</reference>
<dbReference type="SMART" id="SM00345">
    <property type="entry name" value="HTH_GNTR"/>
    <property type="match status" value="1"/>
</dbReference>
<dbReference type="GO" id="GO:0030170">
    <property type="term" value="F:pyridoxal phosphate binding"/>
    <property type="evidence" value="ECO:0007669"/>
    <property type="project" value="InterPro"/>
</dbReference>
<dbReference type="InterPro" id="IPR036390">
    <property type="entry name" value="WH_DNA-bd_sf"/>
</dbReference>
<dbReference type="Proteomes" id="UP000596079">
    <property type="component" value="Chromosome"/>
</dbReference>
<dbReference type="InterPro" id="IPR051446">
    <property type="entry name" value="HTH_trans_reg/aminotransferase"/>
</dbReference>
<dbReference type="InterPro" id="IPR015424">
    <property type="entry name" value="PyrdxlP-dep_Trfase"/>
</dbReference>
<dbReference type="Pfam" id="PF00392">
    <property type="entry name" value="GntR"/>
    <property type="match status" value="1"/>
</dbReference>
<evidence type="ECO:0000256" key="1">
    <source>
        <dbReference type="ARBA" id="ARBA00005384"/>
    </source>
</evidence>
<dbReference type="InterPro" id="IPR015421">
    <property type="entry name" value="PyrdxlP-dep_Trfase_major"/>
</dbReference>
<evidence type="ECO:0000313" key="8">
    <source>
        <dbReference type="Proteomes" id="UP000596079"/>
    </source>
</evidence>
<gene>
    <name evidence="7" type="ORF">IAQ69_08100</name>
</gene>